<evidence type="ECO:0000313" key="2">
    <source>
        <dbReference type="EMBL" id="MDA0162599.1"/>
    </source>
</evidence>
<dbReference type="RefSeq" id="WP_270041840.1">
    <property type="nucleotide sequence ID" value="NZ_JAPDOD010000019.1"/>
</dbReference>
<sequence>MPQREVADGDRDATAAELAALRAHLLRFAVTLPAVAIGDSRLDADAAGLFVRLPLDGGAGVEMREFATVRNRPRWSVSVLLPVGAAAEFQRLGWGRSRPADESGPLLLELMRPRHQADISPLRRVIATAHRVAGGAQEPNRHPTPRTVRSFR</sequence>
<protein>
    <submittedName>
        <fullName evidence="2">Uncharacterized protein</fullName>
    </submittedName>
</protein>
<dbReference type="AlphaFoldDB" id="A0A9X3S1N7"/>
<dbReference type="EMBL" id="JAPDOD010000019">
    <property type="protein sequence ID" value="MDA0162599.1"/>
    <property type="molecule type" value="Genomic_DNA"/>
</dbReference>
<dbReference type="Proteomes" id="UP001149140">
    <property type="component" value="Unassembled WGS sequence"/>
</dbReference>
<comment type="caution">
    <text evidence="2">The sequence shown here is derived from an EMBL/GenBank/DDBJ whole genome shotgun (WGS) entry which is preliminary data.</text>
</comment>
<evidence type="ECO:0000256" key="1">
    <source>
        <dbReference type="SAM" id="MobiDB-lite"/>
    </source>
</evidence>
<gene>
    <name evidence="2" type="ORF">OM076_20160</name>
</gene>
<evidence type="ECO:0000313" key="3">
    <source>
        <dbReference type="Proteomes" id="UP001149140"/>
    </source>
</evidence>
<reference evidence="2" key="1">
    <citation type="submission" date="2022-10" db="EMBL/GenBank/DDBJ databases">
        <title>The WGS of Solirubrobacter ginsenosidimutans DSM 21036.</title>
        <authorList>
            <person name="Jiang Z."/>
        </authorList>
    </citation>
    <scope>NUCLEOTIDE SEQUENCE</scope>
    <source>
        <strain evidence="2">DSM 21036</strain>
    </source>
</reference>
<accession>A0A9X3S1N7</accession>
<organism evidence="2 3">
    <name type="scientific">Solirubrobacter ginsenosidimutans</name>
    <dbReference type="NCBI Taxonomy" id="490573"/>
    <lineage>
        <taxon>Bacteria</taxon>
        <taxon>Bacillati</taxon>
        <taxon>Actinomycetota</taxon>
        <taxon>Thermoleophilia</taxon>
        <taxon>Solirubrobacterales</taxon>
        <taxon>Solirubrobacteraceae</taxon>
        <taxon>Solirubrobacter</taxon>
    </lineage>
</organism>
<name>A0A9X3S1N7_9ACTN</name>
<feature type="region of interest" description="Disordered" evidence="1">
    <location>
        <begin position="133"/>
        <end position="152"/>
    </location>
</feature>
<keyword evidence="3" id="KW-1185">Reference proteome</keyword>
<proteinExistence type="predicted"/>